<organism evidence="3 4">
    <name type="scientific">Cercophora newfieldiana</name>
    <dbReference type="NCBI Taxonomy" id="92897"/>
    <lineage>
        <taxon>Eukaryota</taxon>
        <taxon>Fungi</taxon>
        <taxon>Dikarya</taxon>
        <taxon>Ascomycota</taxon>
        <taxon>Pezizomycotina</taxon>
        <taxon>Sordariomycetes</taxon>
        <taxon>Sordariomycetidae</taxon>
        <taxon>Sordariales</taxon>
        <taxon>Lasiosphaeriaceae</taxon>
        <taxon>Cercophora</taxon>
    </lineage>
</organism>
<evidence type="ECO:0000259" key="2">
    <source>
        <dbReference type="Pfam" id="PF26640"/>
    </source>
</evidence>
<dbReference type="Pfam" id="PF26640">
    <property type="entry name" value="DUF8212"/>
    <property type="match status" value="1"/>
</dbReference>
<name>A0AA39Y808_9PEZI</name>
<reference evidence="3" key="1">
    <citation type="submission" date="2023-06" db="EMBL/GenBank/DDBJ databases">
        <title>Genome-scale phylogeny and comparative genomics of the fungal order Sordariales.</title>
        <authorList>
            <consortium name="Lawrence Berkeley National Laboratory"/>
            <person name="Hensen N."/>
            <person name="Bonometti L."/>
            <person name="Westerberg I."/>
            <person name="Brannstrom I.O."/>
            <person name="Guillou S."/>
            <person name="Cros-Aarteil S."/>
            <person name="Calhoun S."/>
            <person name="Haridas S."/>
            <person name="Kuo A."/>
            <person name="Mondo S."/>
            <person name="Pangilinan J."/>
            <person name="Riley R."/>
            <person name="Labutti K."/>
            <person name="Andreopoulos B."/>
            <person name="Lipzen A."/>
            <person name="Chen C."/>
            <person name="Yanf M."/>
            <person name="Daum C."/>
            <person name="Ng V."/>
            <person name="Clum A."/>
            <person name="Steindorff A."/>
            <person name="Ohm R."/>
            <person name="Martin F."/>
            <person name="Silar P."/>
            <person name="Natvig D."/>
            <person name="Lalanne C."/>
            <person name="Gautier V."/>
            <person name="Ament-Velasquez S.L."/>
            <person name="Kruys A."/>
            <person name="Hutchinson M.I."/>
            <person name="Powell A.J."/>
            <person name="Barry K."/>
            <person name="Miller A.N."/>
            <person name="Grigoriev I.V."/>
            <person name="Debuchy R."/>
            <person name="Gladieux P."/>
            <person name="Thoren M.H."/>
            <person name="Johannesson H."/>
        </authorList>
    </citation>
    <scope>NUCLEOTIDE SEQUENCE</scope>
    <source>
        <strain evidence="3">SMH2532-1</strain>
    </source>
</reference>
<dbReference type="AlphaFoldDB" id="A0AA39Y808"/>
<dbReference type="EMBL" id="JAULSV010000004">
    <property type="protein sequence ID" value="KAK0647095.1"/>
    <property type="molecule type" value="Genomic_DNA"/>
</dbReference>
<feature type="domain" description="DUF8212" evidence="2">
    <location>
        <begin position="230"/>
        <end position="307"/>
    </location>
</feature>
<evidence type="ECO:0000313" key="3">
    <source>
        <dbReference type="EMBL" id="KAK0647095.1"/>
    </source>
</evidence>
<dbReference type="InterPro" id="IPR058525">
    <property type="entry name" value="DUF8212"/>
</dbReference>
<evidence type="ECO:0000259" key="1">
    <source>
        <dbReference type="Pfam" id="PF06985"/>
    </source>
</evidence>
<accession>A0AA39Y808</accession>
<sequence length="553" mass="62140">MRLLHAETKKLFEFYGYVPKYAILSHTWGTDELTYRDIVATSGQFPANKKIDGCCRQALADELEYVWIDTICIDKSSSAELSEAINSMFAWYRDAAICYAYLSDVDSDSSTSTAELQRPESDFCCSKWFTRGWTLQELVAPGIVVFFNMNWQVIARKSFKGGGDFHRLLESITKVPDLVLGDSWRLSEISVAARMSWAARRQTTRREDRAYCLMGIFDINMTMLYGEGDRAFVRLQEEIIRTSDDESIFAWGFCGNPSESLVSIAAAAHRVPNVITIRCQVRGRLMATSPADFEGCENVELLSRSRGGHSTHYSLTNKGLLIKRPLLVLPAPFNSVLVPLNCFPLASPTQIFALPLRGTPSEDTQLWFGRSSLPILVDASFFAQRRSEETRLYIPTSPSEVFTIDNIINYIHGRIQWPLLSQTSFRITEVHPPSLIVLRGGADGEFYVWSGDDSGQARTLHGILRVACPNGKDYAVHFVHVLKETDQGEEEWTCRVGVTDLEQGSSLVPHMFSIAAAGLSSTDFGVMWPTLSSDGYLRLEFDEVLEIYCGYQE</sequence>
<comment type="caution">
    <text evidence="3">The sequence shown here is derived from an EMBL/GenBank/DDBJ whole genome shotgun (WGS) entry which is preliminary data.</text>
</comment>
<dbReference type="PANTHER" id="PTHR10622:SF12">
    <property type="entry name" value="HET DOMAIN-CONTAINING PROTEIN"/>
    <property type="match status" value="1"/>
</dbReference>
<protein>
    <submittedName>
        <fullName evidence="3">Heterokaryon incompatibility protein-domain-containing protein</fullName>
    </submittedName>
</protein>
<dbReference type="InterPro" id="IPR010730">
    <property type="entry name" value="HET"/>
</dbReference>
<proteinExistence type="predicted"/>
<feature type="domain" description="Heterokaryon incompatibility" evidence="1">
    <location>
        <begin position="21"/>
        <end position="117"/>
    </location>
</feature>
<dbReference type="Proteomes" id="UP001174936">
    <property type="component" value="Unassembled WGS sequence"/>
</dbReference>
<evidence type="ECO:0000313" key="4">
    <source>
        <dbReference type="Proteomes" id="UP001174936"/>
    </source>
</evidence>
<gene>
    <name evidence="3" type="ORF">B0T16DRAFT_172556</name>
</gene>
<dbReference type="PANTHER" id="PTHR10622">
    <property type="entry name" value="HET DOMAIN-CONTAINING PROTEIN"/>
    <property type="match status" value="1"/>
</dbReference>
<dbReference type="Pfam" id="PF06985">
    <property type="entry name" value="HET"/>
    <property type="match status" value="1"/>
</dbReference>
<keyword evidence="4" id="KW-1185">Reference proteome</keyword>